<evidence type="ECO:0000313" key="2">
    <source>
        <dbReference type="EMBL" id="SKC66221.1"/>
    </source>
</evidence>
<reference evidence="2 3" key="1">
    <citation type="submission" date="2017-02" db="EMBL/GenBank/DDBJ databases">
        <authorList>
            <person name="Peterson S.W."/>
        </authorList>
    </citation>
    <scope>NUCLEOTIDE SEQUENCE [LARGE SCALE GENOMIC DNA]</scope>
    <source>
        <strain evidence="2 3">M1</strain>
    </source>
</reference>
<evidence type="ECO:0000313" key="3">
    <source>
        <dbReference type="Proteomes" id="UP000190285"/>
    </source>
</evidence>
<dbReference type="EMBL" id="FUZT01000004">
    <property type="protein sequence ID" value="SKC66221.1"/>
    <property type="molecule type" value="Genomic_DNA"/>
</dbReference>
<sequence length="269" mass="31371">MSHSFDKKIYTRLGCPVHYWVSKNSSDNWLIFLHGVGCDHRMFKDQINAIPKIYNILLWDERGHGKSRPLGNKLSFNIVVEDIIKIMKREDCSKATFIGHSQGGQIAQEVTYRYPNKVEKLILIGSNCNTKKLTILEKLAMTLTPALLRLYPWTDLIKHNMKTCSKNIDIQKYVEGCYKNIGRRDYINLILATTKAYHFEEKYNPNKAILFLYGEYDNTLYTKEALRYWNKIANTCRCHMIKNAAHNANQDNPSMVNEIILKFLDKKIK</sequence>
<dbReference type="PRINTS" id="PR00111">
    <property type="entry name" value="ABHYDROLASE"/>
</dbReference>
<dbReference type="InterPro" id="IPR022742">
    <property type="entry name" value="Hydrolase_4"/>
</dbReference>
<dbReference type="PANTHER" id="PTHR43798">
    <property type="entry name" value="MONOACYLGLYCEROL LIPASE"/>
    <property type="match status" value="1"/>
</dbReference>
<evidence type="ECO:0000259" key="1">
    <source>
        <dbReference type="Pfam" id="PF12146"/>
    </source>
</evidence>
<gene>
    <name evidence="2" type="ORF">SAMN02194393_02087</name>
</gene>
<organism evidence="2 3">
    <name type="scientific">Maledivibacter halophilus</name>
    <dbReference type="NCBI Taxonomy" id="36842"/>
    <lineage>
        <taxon>Bacteria</taxon>
        <taxon>Bacillati</taxon>
        <taxon>Bacillota</taxon>
        <taxon>Clostridia</taxon>
        <taxon>Peptostreptococcales</taxon>
        <taxon>Caminicellaceae</taxon>
        <taxon>Maledivibacter</taxon>
    </lineage>
</organism>
<feature type="domain" description="Serine aminopeptidase S33" evidence="1">
    <location>
        <begin position="29"/>
        <end position="247"/>
    </location>
</feature>
<dbReference type="Pfam" id="PF12146">
    <property type="entry name" value="Hydrolase_4"/>
    <property type="match status" value="1"/>
</dbReference>
<dbReference type="RefSeq" id="WP_079491416.1">
    <property type="nucleotide sequence ID" value="NZ_FUZT01000004.1"/>
</dbReference>
<name>A0A1T5KRD9_9FIRM</name>
<dbReference type="OrthoDB" id="9775557at2"/>
<keyword evidence="3" id="KW-1185">Reference proteome</keyword>
<dbReference type="InterPro" id="IPR000073">
    <property type="entry name" value="AB_hydrolase_1"/>
</dbReference>
<dbReference type="STRING" id="36842.SAMN02194393_02087"/>
<dbReference type="Gene3D" id="3.40.50.1820">
    <property type="entry name" value="alpha/beta hydrolase"/>
    <property type="match status" value="1"/>
</dbReference>
<dbReference type="InterPro" id="IPR029058">
    <property type="entry name" value="AB_hydrolase_fold"/>
</dbReference>
<proteinExistence type="predicted"/>
<protein>
    <submittedName>
        <fullName evidence="2">Pimeloyl-ACP methyl ester carboxylesterase</fullName>
    </submittedName>
</protein>
<dbReference type="InterPro" id="IPR050266">
    <property type="entry name" value="AB_hydrolase_sf"/>
</dbReference>
<dbReference type="Proteomes" id="UP000190285">
    <property type="component" value="Unassembled WGS sequence"/>
</dbReference>
<dbReference type="SUPFAM" id="SSF53474">
    <property type="entry name" value="alpha/beta-Hydrolases"/>
    <property type="match status" value="1"/>
</dbReference>
<accession>A0A1T5KRD9</accession>
<dbReference type="AlphaFoldDB" id="A0A1T5KRD9"/>